<evidence type="ECO:0000313" key="2">
    <source>
        <dbReference type="Proteomes" id="UP000018144"/>
    </source>
</evidence>
<gene>
    <name evidence="1" type="ORF">PCON_04290</name>
</gene>
<reference evidence="1 2" key="1">
    <citation type="journal article" date="2013" name="PLoS Genet.">
        <title>The genome and development-dependent transcriptomes of Pyronema confluens: a window into fungal evolution.</title>
        <authorList>
            <person name="Traeger S."/>
            <person name="Altegoer F."/>
            <person name="Freitag M."/>
            <person name="Gabaldon T."/>
            <person name="Kempken F."/>
            <person name="Kumar A."/>
            <person name="Marcet-Houben M."/>
            <person name="Poggeler S."/>
            <person name="Stajich J.E."/>
            <person name="Nowrousian M."/>
        </authorList>
    </citation>
    <scope>NUCLEOTIDE SEQUENCE [LARGE SCALE GENOMIC DNA]</scope>
    <source>
        <strain evidence="2">CBS 100304</strain>
        <tissue evidence="1">Vegetative mycelium</tissue>
    </source>
</reference>
<keyword evidence="2" id="KW-1185">Reference proteome</keyword>
<evidence type="ECO:0000313" key="1">
    <source>
        <dbReference type="EMBL" id="CCX34773.1"/>
    </source>
</evidence>
<sequence length="37" mass="4449">MRALNSVDNWLRMRLATWFILGHEEIQHPDPEMLSQL</sequence>
<dbReference type="EMBL" id="HF936631">
    <property type="protein sequence ID" value="CCX34773.1"/>
    <property type="molecule type" value="Genomic_DNA"/>
</dbReference>
<protein>
    <submittedName>
        <fullName evidence="1">Uncharacterized protein</fullName>
    </submittedName>
</protein>
<dbReference type="AlphaFoldDB" id="U4LY69"/>
<proteinExistence type="predicted"/>
<accession>U4LY69</accession>
<dbReference type="Proteomes" id="UP000018144">
    <property type="component" value="Unassembled WGS sequence"/>
</dbReference>
<name>U4LY69_PYROM</name>
<organism evidence="1 2">
    <name type="scientific">Pyronema omphalodes (strain CBS 100304)</name>
    <name type="common">Pyronema confluens</name>
    <dbReference type="NCBI Taxonomy" id="1076935"/>
    <lineage>
        <taxon>Eukaryota</taxon>
        <taxon>Fungi</taxon>
        <taxon>Dikarya</taxon>
        <taxon>Ascomycota</taxon>
        <taxon>Pezizomycotina</taxon>
        <taxon>Pezizomycetes</taxon>
        <taxon>Pezizales</taxon>
        <taxon>Pyronemataceae</taxon>
        <taxon>Pyronema</taxon>
    </lineage>
</organism>